<comment type="caution">
    <text evidence="1">The sequence shown here is derived from an EMBL/GenBank/DDBJ whole genome shotgun (WGS) entry which is preliminary data.</text>
</comment>
<name>A0A2W1JZP1_9CYAN</name>
<evidence type="ECO:0000313" key="2">
    <source>
        <dbReference type="Proteomes" id="UP000248857"/>
    </source>
</evidence>
<dbReference type="EMBL" id="PQWO01000004">
    <property type="protein sequence ID" value="PZD73921.1"/>
    <property type="molecule type" value="Genomic_DNA"/>
</dbReference>
<evidence type="ECO:0000313" key="1">
    <source>
        <dbReference type="EMBL" id="PZD73921.1"/>
    </source>
</evidence>
<sequence length="205" mass="22259">MSDSTNPNSEIRRLLDVMPASGRMNSKIVQAPLQSQVIDCGGSILRLEKRPITINFDLWSQLPQPQCDLLLLRTVGWLKSSRWLKPDLYQGGAVAGLVGTLVELVQGDAVGVVVAAGLGAIATTQIWRNTRGLPVELEADNLALKVAQRRGYSEPEAAQHLMQAIKAAAQLEKRASLTFNELIRSQNLLAIAGLSTVDIPQDLRS</sequence>
<reference evidence="1 2" key="1">
    <citation type="journal article" date="2018" name="Sci. Rep.">
        <title>A novel species of the marine cyanobacterium Acaryochloris with a unique pigment content and lifestyle.</title>
        <authorList>
            <person name="Partensky F."/>
            <person name="Six C."/>
            <person name="Ratin M."/>
            <person name="Garczarek L."/>
            <person name="Vaulot D."/>
            <person name="Probert I."/>
            <person name="Calteau A."/>
            <person name="Gourvil P."/>
            <person name="Marie D."/>
            <person name="Grebert T."/>
            <person name="Bouchier C."/>
            <person name="Le Panse S."/>
            <person name="Gachenot M."/>
            <person name="Rodriguez F."/>
            <person name="Garrido J.L."/>
        </authorList>
    </citation>
    <scope>NUCLEOTIDE SEQUENCE [LARGE SCALE GENOMIC DNA]</scope>
    <source>
        <strain evidence="1 2">RCC1774</strain>
    </source>
</reference>
<organism evidence="1 2">
    <name type="scientific">Acaryochloris thomasi RCC1774</name>
    <dbReference type="NCBI Taxonomy" id="1764569"/>
    <lineage>
        <taxon>Bacteria</taxon>
        <taxon>Bacillati</taxon>
        <taxon>Cyanobacteriota</taxon>
        <taxon>Cyanophyceae</taxon>
        <taxon>Acaryochloridales</taxon>
        <taxon>Acaryochloridaceae</taxon>
        <taxon>Acaryochloris</taxon>
        <taxon>Acaryochloris thomasi</taxon>
    </lineage>
</organism>
<keyword evidence="2" id="KW-1185">Reference proteome</keyword>
<dbReference type="AlphaFoldDB" id="A0A2W1JZP1"/>
<dbReference type="RefSeq" id="WP_233501483.1">
    <property type="nucleotide sequence ID" value="NZ_CAWNWM010000004.1"/>
</dbReference>
<dbReference type="Proteomes" id="UP000248857">
    <property type="component" value="Unassembled WGS sequence"/>
</dbReference>
<dbReference type="Pfam" id="PF11780">
    <property type="entry name" value="DUF3318"/>
    <property type="match status" value="1"/>
</dbReference>
<gene>
    <name evidence="1" type="ORF">C1752_01753</name>
</gene>
<dbReference type="InterPro" id="IPR021751">
    <property type="entry name" value="DUF3318"/>
</dbReference>
<proteinExistence type="predicted"/>
<protein>
    <recommendedName>
        <fullName evidence="3">DUF3318 domain-containing protein</fullName>
    </recommendedName>
</protein>
<evidence type="ECO:0008006" key="3">
    <source>
        <dbReference type="Google" id="ProtNLM"/>
    </source>
</evidence>
<accession>A0A2W1JZP1</accession>